<proteinExistence type="predicted"/>
<feature type="compositionally biased region" description="Basic and acidic residues" evidence="1">
    <location>
        <begin position="223"/>
        <end position="245"/>
    </location>
</feature>
<name>A0AAE1EI21_PETCI</name>
<feature type="region of interest" description="Disordered" evidence="1">
    <location>
        <begin position="213"/>
        <end position="276"/>
    </location>
</feature>
<feature type="compositionally biased region" description="Gly residues" evidence="1">
    <location>
        <begin position="166"/>
        <end position="177"/>
    </location>
</feature>
<protein>
    <submittedName>
        <fullName evidence="2">Uncharacterized protein</fullName>
    </submittedName>
</protein>
<feature type="region of interest" description="Disordered" evidence="1">
    <location>
        <begin position="51"/>
        <end position="101"/>
    </location>
</feature>
<dbReference type="AlphaFoldDB" id="A0AAE1EI21"/>
<reference evidence="2" key="1">
    <citation type="submission" date="2023-10" db="EMBL/GenBank/DDBJ databases">
        <title>Genome assemblies of two species of porcelain crab, Petrolisthes cinctipes and Petrolisthes manimaculis (Anomura: Porcellanidae).</title>
        <authorList>
            <person name="Angst P."/>
        </authorList>
    </citation>
    <scope>NUCLEOTIDE SEQUENCE</scope>
    <source>
        <strain evidence="2">PB745_01</strain>
        <tissue evidence="2">Gill</tissue>
    </source>
</reference>
<feature type="region of interest" description="Disordered" evidence="1">
    <location>
        <begin position="113"/>
        <end position="191"/>
    </location>
</feature>
<dbReference type="EMBL" id="JAWQEG010007145">
    <property type="protein sequence ID" value="KAK3853004.1"/>
    <property type="molecule type" value="Genomic_DNA"/>
</dbReference>
<dbReference type="Proteomes" id="UP001286313">
    <property type="component" value="Unassembled WGS sequence"/>
</dbReference>
<organism evidence="2 3">
    <name type="scientific">Petrolisthes cinctipes</name>
    <name type="common">Flat porcelain crab</name>
    <dbReference type="NCBI Taxonomy" id="88211"/>
    <lineage>
        <taxon>Eukaryota</taxon>
        <taxon>Metazoa</taxon>
        <taxon>Ecdysozoa</taxon>
        <taxon>Arthropoda</taxon>
        <taxon>Crustacea</taxon>
        <taxon>Multicrustacea</taxon>
        <taxon>Malacostraca</taxon>
        <taxon>Eumalacostraca</taxon>
        <taxon>Eucarida</taxon>
        <taxon>Decapoda</taxon>
        <taxon>Pleocyemata</taxon>
        <taxon>Anomura</taxon>
        <taxon>Galatheoidea</taxon>
        <taxon>Porcellanidae</taxon>
        <taxon>Petrolisthes</taxon>
    </lineage>
</organism>
<feature type="compositionally biased region" description="Basic and acidic residues" evidence="1">
    <location>
        <begin position="134"/>
        <end position="154"/>
    </location>
</feature>
<feature type="compositionally biased region" description="Basic and acidic residues" evidence="1">
    <location>
        <begin position="253"/>
        <end position="265"/>
    </location>
</feature>
<accession>A0AAE1EI21</accession>
<feature type="compositionally biased region" description="Polar residues" evidence="1">
    <location>
        <begin position="52"/>
        <end position="61"/>
    </location>
</feature>
<keyword evidence="3" id="KW-1185">Reference proteome</keyword>
<comment type="caution">
    <text evidence="2">The sequence shown here is derived from an EMBL/GenBank/DDBJ whole genome shotgun (WGS) entry which is preliminary data.</text>
</comment>
<evidence type="ECO:0000313" key="3">
    <source>
        <dbReference type="Proteomes" id="UP001286313"/>
    </source>
</evidence>
<evidence type="ECO:0000313" key="2">
    <source>
        <dbReference type="EMBL" id="KAK3853004.1"/>
    </source>
</evidence>
<sequence length="306" mass="34211">MNLSNPAHNNNNNIIITGGPILPLPDVIVSNTPPSSPLRRSHSYLSFHPLEKTTTNTTPNPHQVVDVPPINLDQDTPPPTPGSPPHEEEEKEVQVQQQLDHIQTLQRSCRHNLPQLNWPLPRSQSQANRGPVGAEERVEERQQQHHAGDDEHVRKTQTQTLRENDGGGGEGGQGNSGAAGVVEEEEGELERQRYRTVGRELRRIADQFEEERVQIGSKRGRAQGREGNRGSERHGGTGGMTRRDLMVNGAPGGDERCQHQHHQEGNEQQEEEEEGAMRLTVPAAVTRCLTASLMVLVWWRILNRFR</sequence>
<evidence type="ECO:0000256" key="1">
    <source>
        <dbReference type="SAM" id="MobiDB-lite"/>
    </source>
</evidence>
<gene>
    <name evidence="2" type="ORF">Pcinc_040434</name>
</gene>